<feature type="compositionally biased region" description="Basic and acidic residues" evidence="1">
    <location>
        <begin position="89"/>
        <end position="111"/>
    </location>
</feature>
<protein>
    <submittedName>
        <fullName evidence="2">Uncharacterized protein</fullName>
    </submittedName>
</protein>
<evidence type="ECO:0000313" key="2">
    <source>
        <dbReference type="EMBL" id="KAJ6745539.1"/>
    </source>
</evidence>
<sequence length="153" mass="17720">MRQEKLLNSLRPCTAGVTRSCRSRRPISYTYEDYDRAIDEAIKITKKRKTIEEQSNNGIHTPKIILRRDTSQRVKMKVIKPHEVDDDDDSKRDHDNGSGPDKSDKENENFGDKKRCSEVWFSSEFKTGWSCKPSSPGSWKLVCKEQVETKTHS</sequence>
<evidence type="ECO:0000313" key="3">
    <source>
        <dbReference type="Proteomes" id="UP001151752"/>
    </source>
</evidence>
<gene>
    <name evidence="2" type="ORF">OIU74_028258</name>
</gene>
<comment type="caution">
    <text evidence="2">The sequence shown here is derived from an EMBL/GenBank/DDBJ whole genome shotgun (WGS) entry which is preliminary data.</text>
</comment>
<accession>A0A9Q0VB72</accession>
<evidence type="ECO:0000256" key="1">
    <source>
        <dbReference type="SAM" id="MobiDB-lite"/>
    </source>
</evidence>
<dbReference type="Proteomes" id="UP001151752">
    <property type="component" value="Chromosome 6"/>
</dbReference>
<reference evidence="2" key="1">
    <citation type="submission" date="2022-11" db="EMBL/GenBank/DDBJ databases">
        <authorList>
            <person name="Hyden B.L."/>
            <person name="Feng K."/>
            <person name="Yates T."/>
            <person name="Jawdy S."/>
            <person name="Smart L.B."/>
            <person name="Muchero W."/>
        </authorList>
    </citation>
    <scope>NUCLEOTIDE SEQUENCE</scope>
    <source>
        <tissue evidence="2">Shoot tip</tissue>
    </source>
</reference>
<reference evidence="2" key="2">
    <citation type="journal article" date="2023" name="Int. J. Mol. Sci.">
        <title>De Novo Assembly and Annotation of 11 Diverse Shrub Willow (Salix) Genomes Reveals Novel Gene Organization in Sex-Linked Regions.</title>
        <authorList>
            <person name="Hyden B."/>
            <person name="Feng K."/>
            <person name="Yates T.B."/>
            <person name="Jawdy S."/>
            <person name="Cereghino C."/>
            <person name="Smart L.B."/>
            <person name="Muchero W."/>
        </authorList>
    </citation>
    <scope>NUCLEOTIDE SEQUENCE</scope>
    <source>
        <tissue evidence="2">Shoot tip</tissue>
    </source>
</reference>
<keyword evidence="3" id="KW-1185">Reference proteome</keyword>
<organism evidence="2 3">
    <name type="scientific">Salix koriyanagi</name>
    <dbReference type="NCBI Taxonomy" id="2511006"/>
    <lineage>
        <taxon>Eukaryota</taxon>
        <taxon>Viridiplantae</taxon>
        <taxon>Streptophyta</taxon>
        <taxon>Embryophyta</taxon>
        <taxon>Tracheophyta</taxon>
        <taxon>Spermatophyta</taxon>
        <taxon>Magnoliopsida</taxon>
        <taxon>eudicotyledons</taxon>
        <taxon>Gunneridae</taxon>
        <taxon>Pentapetalae</taxon>
        <taxon>rosids</taxon>
        <taxon>fabids</taxon>
        <taxon>Malpighiales</taxon>
        <taxon>Salicaceae</taxon>
        <taxon>Saliceae</taxon>
        <taxon>Salix</taxon>
    </lineage>
</organism>
<dbReference type="EMBL" id="JAPFFM010000009">
    <property type="protein sequence ID" value="KAJ6745539.1"/>
    <property type="molecule type" value="Genomic_DNA"/>
</dbReference>
<feature type="region of interest" description="Disordered" evidence="1">
    <location>
        <begin position="50"/>
        <end position="111"/>
    </location>
</feature>
<proteinExistence type="predicted"/>
<name>A0A9Q0VB72_9ROSI</name>
<dbReference type="AlphaFoldDB" id="A0A9Q0VB72"/>